<dbReference type="Proteomes" id="UP000029738">
    <property type="component" value="Unassembled WGS sequence"/>
</dbReference>
<keyword evidence="5" id="KW-1185">Reference proteome</keyword>
<dbReference type="RefSeq" id="WP_038092135.1">
    <property type="nucleotide sequence ID" value="NZ_JHEG04000001.1"/>
</dbReference>
<dbReference type="SUPFAM" id="SSF51430">
    <property type="entry name" value="NAD(P)-linked oxidoreductase"/>
    <property type="match status" value="1"/>
</dbReference>
<dbReference type="GO" id="GO:0005737">
    <property type="term" value="C:cytoplasm"/>
    <property type="evidence" value="ECO:0007669"/>
    <property type="project" value="TreeGrafter"/>
</dbReference>
<gene>
    <name evidence="4" type="ORF">DA73_0215850</name>
    <name evidence="3" type="ORF">DA73_0400011550</name>
</gene>
<dbReference type="CDD" id="cd19076">
    <property type="entry name" value="AKR_AKR13A_13D"/>
    <property type="match status" value="1"/>
</dbReference>
<evidence type="ECO:0000313" key="5">
    <source>
        <dbReference type="Proteomes" id="UP000029738"/>
    </source>
</evidence>
<feature type="domain" description="NADP-dependent oxidoreductase" evidence="2">
    <location>
        <begin position="16"/>
        <end position="310"/>
    </location>
</feature>
<dbReference type="AlphaFoldDB" id="A0A0C1R2T4"/>
<evidence type="ECO:0000313" key="3">
    <source>
        <dbReference type="EMBL" id="KAF3886034.1"/>
    </source>
</evidence>
<dbReference type="Gene3D" id="3.20.20.100">
    <property type="entry name" value="NADP-dependent oxidoreductase domain"/>
    <property type="match status" value="1"/>
</dbReference>
<dbReference type="STRING" id="1479485.DA73_0215850"/>
<dbReference type="EMBL" id="JHEG02000048">
    <property type="protein sequence ID" value="KIE10113.1"/>
    <property type="molecule type" value="Genomic_DNA"/>
</dbReference>
<dbReference type="InterPro" id="IPR050791">
    <property type="entry name" value="Aldo-Keto_reductase"/>
</dbReference>
<evidence type="ECO:0000259" key="2">
    <source>
        <dbReference type="Pfam" id="PF00248"/>
    </source>
</evidence>
<evidence type="ECO:0000313" key="4">
    <source>
        <dbReference type="EMBL" id="KIE10113.1"/>
    </source>
</evidence>
<dbReference type="InterPro" id="IPR036812">
    <property type="entry name" value="NAD(P)_OxRdtase_dom_sf"/>
</dbReference>
<name>A0A0C1R2T4_9CYAN</name>
<dbReference type="PANTHER" id="PTHR43625">
    <property type="entry name" value="AFLATOXIN B1 ALDEHYDE REDUCTASE"/>
    <property type="match status" value="1"/>
</dbReference>
<dbReference type="PANTHER" id="PTHR43625:SF40">
    <property type="entry name" value="ALDO-KETO REDUCTASE YAKC [NADP(+)]"/>
    <property type="match status" value="1"/>
</dbReference>
<evidence type="ECO:0000256" key="1">
    <source>
        <dbReference type="ARBA" id="ARBA00023002"/>
    </source>
</evidence>
<accession>A0A0C1R2T4</accession>
<reference evidence="4" key="1">
    <citation type="journal article" date="2015" name="Genome Announc.">
        <title>Draft Genome Sequence of Tolypothrix boutellei Strain VB521301.</title>
        <authorList>
            <person name="Chandrababunaidu M.M."/>
            <person name="Singh D."/>
            <person name="Sen D."/>
            <person name="Bhan S."/>
            <person name="Das S."/>
            <person name="Gupta A."/>
            <person name="Adhikary S.P."/>
            <person name="Tripathy S."/>
        </authorList>
    </citation>
    <scope>NUCLEOTIDE SEQUENCE</scope>
    <source>
        <strain evidence="4">VB521301</strain>
    </source>
</reference>
<protein>
    <submittedName>
        <fullName evidence="4">Aldo/keto reductase</fullName>
    </submittedName>
</protein>
<keyword evidence="1" id="KW-0560">Oxidoreductase</keyword>
<dbReference type="GO" id="GO:0016491">
    <property type="term" value="F:oxidoreductase activity"/>
    <property type="evidence" value="ECO:0007669"/>
    <property type="project" value="UniProtKB-KW"/>
</dbReference>
<sequence>MKYRKLGKSDAQVSALGLGCMGMSDFYGGKQANDTESIATIRHAIELGVNFLDTGDFYGVGHNEELIRQAIKEVPRDRVFIAVKFGALRNWDGNFIGYDNRPVAVRNFLAYSLQRLGVDYIDLYYPARVDPNLPIEETIGAIAELIQEGKIRYAGLSEAGADTLRRAVRVHPIAMLQTEYSLWTREPETDVLPVCRELGIGLVAYSPLGRGFLTGTIQKPEDFAPDDFRRHLPRYQGENFERNLQLVAKIKEIATEKNCTPAQLALAWLLARGEDIIPIPGTKRRDRLEENLQAISIELSDNDMQRIEDAAPIGATSGTRYPEAVMDTVNR</sequence>
<dbReference type="Pfam" id="PF00248">
    <property type="entry name" value="Aldo_ket_red"/>
    <property type="match status" value="1"/>
</dbReference>
<dbReference type="OrthoDB" id="9809990at2"/>
<reference evidence="3" key="2">
    <citation type="submission" date="2019-11" db="EMBL/GenBank/DDBJ databases">
        <title>Improved Assembly of Tolypothrix boutellei genome.</title>
        <authorList>
            <person name="Sarangi A.N."/>
            <person name="Mukherjee M."/>
            <person name="Ghosh S."/>
            <person name="Singh D."/>
            <person name="Das A."/>
            <person name="Kant S."/>
            <person name="Prusty A."/>
            <person name="Tripathy S."/>
        </authorList>
    </citation>
    <scope>NUCLEOTIDE SEQUENCE</scope>
    <source>
        <strain evidence="3">VB521301</strain>
    </source>
</reference>
<dbReference type="EMBL" id="JHEG04000001">
    <property type="protein sequence ID" value="KAF3886034.1"/>
    <property type="molecule type" value="Genomic_DNA"/>
</dbReference>
<comment type="caution">
    <text evidence="4">The sequence shown here is derived from an EMBL/GenBank/DDBJ whole genome shotgun (WGS) entry which is preliminary data.</text>
</comment>
<dbReference type="InterPro" id="IPR023210">
    <property type="entry name" value="NADP_OxRdtase_dom"/>
</dbReference>
<proteinExistence type="predicted"/>
<organism evidence="4">
    <name type="scientific">Tolypothrix bouteillei VB521301</name>
    <dbReference type="NCBI Taxonomy" id="1479485"/>
    <lineage>
        <taxon>Bacteria</taxon>
        <taxon>Bacillati</taxon>
        <taxon>Cyanobacteriota</taxon>
        <taxon>Cyanophyceae</taxon>
        <taxon>Nostocales</taxon>
        <taxon>Tolypothrichaceae</taxon>
        <taxon>Tolypothrix</taxon>
    </lineage>
</organism>